<organism evidence="1">
    <name type="scientific">viral metagenome</name>
    <dbReference type="NCBI Taxonomy" id="1070528"/>
    <lineage>
        <taxon>unclassified sequences</taxon>
        <taxon>metagenomes</taxon>
        <taxon>organismal metagenomes</taxon>
    </lineage>
</organism>
<reference evidence="1" key="1">
    <citation type="journal article" date="2020" name="Nature">
        <title>Giant virus diversity and host interactions through global metagenomics.</title>
        <authorList>
            <person name="Schulz F."/>
            <person name="Roux S."/>
            <person name="Paez-Espino D."/>
            <person name="Jungbluth S."/>
            <person name="Walsh D.A."/>
            <person name="Denef V.J."/>
            <person name="McMahon K.D."/>
            <person name="Konstantinidis K.T."/>
            <person name="Eloe-Fadrosh E.A."/>
            <person name="Kyrpides N.C."/>
            <person name="Woyke T."/>
        </authorList>
    </citation>
    <scope>NUCLEOTIDE SEQUENCE</scope>
    <source>
        <strain evidence="1">GVMAG-M-3300020192-26</strain>
    </source>
</reference>
<proteinExistence type="predicted"/>
<evidence type="ECO:0000313" key="1">
    <source>
        <dbReference type="EMBL" id="QHT00850.1"/>
    </source>
</evidence>
<protein>
    <submittedName>
        <fullName evidence="1">Uncharacterized protein</fullName>
    </submittedName>
</protein>
<dbReference type="EMBL" id="MN739359">
    <property type="protein sequence ID" value="QHT00850.1"/>
    <property type="molecule type" value="Genomic_DNA"/>
</dbReference>
<dbReference type="AlphaFoldDB" id="A0A6C0CAL6"/>
<name>A0A6C0CAL6_9ZZZZ</name>
<sequence>MIFNLGVVFLKKLECAMFDHSMLLARFVLPRDLNVTIFDHSMLLARIVLSGDLIIQCYWQKLYRPEI</sequence>
<accession>A0A6C0CAL6</accession>